<dbReference type="EMBL" id="JAUJLE010000310">
    <property type="protein sequence ID" value="KAK0961507.1"/>
    <property type="molecule type" value="Genomic_DNA"/>
</dbReference>
<evidence type="ECO:0000256" key="5">
    <source>
        <dbReference type="ARBA" id="ARBA00022927"/>
    </source>
</evidence>
<dbReference type="SUPFAM" id="SSF48371">
    <property type="entry name" value="ARM repeat"/>
    <property type="match status" value="1"/>
</dbReference>
<dbReference type="GO" id="GO:0005829">
    <property type="term" value="C:cytosol"/>
    <property type="evidence" value="ECO:0007669"/>
    <property type="project" value="TreeGrafter"/>
</dbReference>
<name>A0AAN6H9Q8_9PEZI</name>
<dbReference type="InterPro" id="IPR013713">
    <property type="entry name" value="XPO2_central"/>
</dbReference>
<evidence type="ECO:0000259" key="7">
    <source>
        <dbReference type="PROSITE" id="PS50166"/>
    </source>
</evidence>
<keyword evidence="4" id="KW-0963">Cytoplasm</keyword>
<comment type="caution">
    <text evidence="8">The sequence shown here is derived from an EMBL/GenBank/DDBJ whole genome shotgun (WGS) entry which is preliminary data.</text>
</comment>
<keyword evidence="3" id="KW-0813">Transport</keyword>
<feature type="domain" description="Importin N-terminal" evidence="7">
    <location>
        <begin position="22"/>
        <end position="95"/>
    </location>
</feature>
<accession>A0AAN6H9Q8</accession>
<dbReference type="GO" id="GO:0006606">
    <property type="term" value="P:protein import into nucleus"/>
    <property type="evidence" value="ECO:0007669"/>
    <property type="project" value="TreeGrafter"/>
</dbReference>
<dbReference type="PANTHER" id="PTHR10997:SF8">
    <property type="entry name" value="EXPORTIN-2"/>
    <property type="match status" value="1"/>
</dbReference>
<keyword evidence="5" id="KW-0653">Protein transport</keyword>
<protein>
    <submittedName>
        <fullName evidence="8">Importin-alpha export receptor</fullName>
    </submittedName>
</protein>
<dbReference type="Pfam" id="PF08506">
    <property type="entry name" value="Cse1"/>
    <property type="match status" value="1"/>
</dbReference>
<keyword evidence="8" id="KW-0675">Receptor</keyword>
<organism evidence="8 9">
    <name type="scientific">Friedmanniomyces endolithicus</name>
    <dbReference type="NCBI Taxonomy" id="329885"/>
    <lineage>
        <taxon>Eukaryota</taxon>
        <taxon>Fungi</taxon>
        <taxon>Dikarya</taxon>
        <taxon>Ascomycota</taxon>
        <taxon>Pezizomycotina</taxon>
        <taxon>Dothideomycetes</taxon>
        <taxon>Dothideomycetidae</taxon>
        <taxon>Mycosphaerellales</taxon>
        <taxon>Teratosphaeriaceae</taxon>
        <taxon>Friedmanniomyces</taxon>
    </lineage>
</organism>
<dbReference type="PANTHER" id="PTHR10997">
    <property type="entry name" value="IMPORTIN-7, 8, 11"/>
    <property type="match status" value="1"/>
</dbReference>
<dbReference type="PROSITE" id="PS50166">
    <property type="entry name" value="IMPORTIN_B_NT"/>
    <property type="match status" value="1"/>
</dbReference>
<dbReference type="AlphaFoldDB" id="A0AAN6H9Q8"/>
<dbReference type="SMART" id="SM00913">
    <property type="entry name" value="IBN_N"/>
    <property type="match status" value="1"/>
</dbReference>
<dbReference type="Gene3D" id="1.25.10.10">
    <property type="entry name" value="Leucine-rich Repeat Variant"/>
    <property type="match status" value="1"/>
</dbReference>
<gene>
    <name evidence="8" type="primary">CSE1_4</name>
    <name evidence="8" type="ORF">LTR91_019869</name>
</gene>
<dbReference type="InterPro" id="IPR001494">
    <property type="entry name" value="Importin-beta_N"/>
</dbReference>
<evidence type="ECO:0000256" key="1">
    <source>
        <dbReference type="ARBA" id="ARBA00004123"/>
    </source>
</evidence>
<proteinExistence type="predicted"/>
<evidence type="ECO:0000313" key="9">
    <source>
        <dbReference type="Proteomes" id="UP001175353"/>
    </source>
</evidence>
<dbReference type="InterPro" id="IPR016024">
    <property type="entry name" value="ARM-type_fold"/>
</dbReference>
<sequence length="197" mass="22326">MDVQSIAGLLQASLDPAQNRQAEQSLKAEEVKPAFSLALLQIVATETLPQTTRLASALFFKNFIRRNWTDEEGNHKLPQDEVATIKSELIGLMVRVPPSIQAQLGDAISVIADSDFWQRWDTLVDDLVLRLTPDNAQVNNGVLQVAHSIFRRWEPLFRSDDLYTEINHVLSKFATPLLQLWQNTDNMIEQSQGMQRC</sequence>
<dbReference type="GO" id="GO:0031267">
    <property type="term" value="F:small GTPase binding"/>
    <property type="evidence" value="ECO:0007669"/>
    <property type="project" value="InterPro"/>
</dbReference>
<reference evidence="8" key="1">
    <citation type="submission" date="2023-06" db="EMBL/GenBank/DDBJ databases">
        <title>Black Yeasts Isolated from many extreme environments.</title>
        <authorList>
            <person name="Coleine C."/>
            <person name="Stajich J.E."/>
            <person name="Selbmann L."/>
        </authorList>
    </citation>
    <scope>NUCLEOTIDE SEQUENCE</scope>
    <source>
        <strain evidence="8">CCFEE 5200</strain>
    </source>
</reference>
<dbReference type="Pfam" id="PF03810">
    <property type="entry name" value="IBN_N"/>
    <property type="match status" value="1"/>
</dbReference>
<dbReference type="GO" id="GO:0005635">
    <property type="term" value="C:nuclear envelope"/>
    <property type="evidence" value="ECO:0007669"/>
    <property type="project" value="TreeGrafter"/>
</dbReference>
<dbReference type="GO" id="GO:0005049">
    <property type="term" value="F:nuclear export signal receptor activity"/>
    <property type="evidence" value="ECO:0007669"/>
    <property type="project" value="TreeGrafter"/>
</dbReference>
<dbReference type="InterPro" id="IPR011989">
    <property type="entry name" value="ARM-like"/>
</dbReference>
<evidence type="ECO:0000256" key="3">
    <source>
        <dbReference type="ARBA" id="ARBA00022448"/>
    </source>
</evidence>
<evidence type="ECO:0000256" key="2">
    <source>
        <dbReference type="ARBA" id="ARBA00004496"/>
    </source>
</evidence>
<dbReference type="Proteomes" id="UP001175353">
    <property type="component" value="Unassembled WGS sequence"/>
</dbReference>
<keyword evidence="6" id="KW-0539">Nucleus</keyword>
<evidence type="ECO:0000256" key="6">
    <source>
        <dbReference type="ARBA" id="ARBA00023242"/>
    </source>
</evidence>
<keyword evidence="9" id="KW-1185">Reference proteome</keyword>
<evidence type="ECO:0000313" key="8">
    <source>
        <dbReference type="EMBL" id="KAK0961507.1"/>
    </source>
</evidence>
<comment type="subcellular location">
    <subcellularLocation>
        <location evidence="2">Cytoplasm</location>
    </subcellularLocation>
    <subcellularLocation>
        <location evidence="1">Nucleus</location>
    </subcellularLocation>
</comment>
<dbReference type="GO" id="GO:0006611">
    <property type="term" value="P:protein export from nucleus"/>
    <property type="evidence" value="ECO:0007669"/>
    <property type="project" value="TreeGrafter"/>
</dbReference>
<evidence type="ECO:0000256" key="4">
    <source>
        <dbReference type="ARBA" id="ARBA00022490"/>
    </source>
</evidence>